<keyword evidence="4" id="KW-1003">Cell membrane</keyword>
<dbReference type="Pfam" id="PF01032">
    <property type="entry name" value="FecCD"/>
    <property type="match status" value="1"/>
</dbReference>
<keyword evidence="10" id="KW-1185">Reference proteome</keyword>
<proteinExistence type="inferred from homology"/>
<evidence type="ECO:0000256" key="6">
    <source>
        <dbReference type="ARBA" id="ARBA00022989"/>
    </source>
</evidence>
<organism evidence="9 10">
    <name type="scientific">Sinomicrobium pectinilyticum</name>
    <dbReference type="NCBI Taxonomy" id="1084421"/>
    <lineage>
        <taxon>Bacteria</taxon>
        <taxon>Pseudomonadati</taxon>
        <taxon>Bacteroidota</taxon>
        <taxon>Flavobacteriia</taxon>
        <taxon>Flavobacteriales</taxon>
        <taxon>Flavobacteriaceae</taxon>
        <taxon>Sinomicrobium</taxon>
    </lineage>
</organism>
<comment type="subcellular location">
    <subcellularLocation>
        <location evidence="1">Cell membrane</location>
        <topology evidence="1">Multi-pass membrane protein</topology>
    </subcellularLocation>
</comment>
<dbReference type="SUPFAM" id="SSF81345">
    <property type="entry name" value="ABC transporter involved in vitamin B12 uptake, BtuC"/>
    <property type="match status" value="1"/>
</dbReference>
<sequence length="313" mass="35103">MRKQEIIIGLTAILLMVLFVFFDATVTESFIITGRLERLFTLVLVSLTVAYSTIVFQTISANKILTPSLMGYEHLFVLSQVLMLMTLGSGSELFRSKVWGFVFSTVVMTAYSFVLYVFLFRNQKKNVYYILLIGLVLGMFFSTTTQFLQMAIDPNEYGYVQSAMFSSLGRTSANTLLIASVVVLTLLLYLKRYFRYLDLLNLGREYTMGLGVDYDNMAKKQLLAISVLVSVSTALIGPITFVGIFVSGITYRLSNTASHSRTIVLAFGIALVLMTGAQFAIEHILNYRHSLSVLINLLGGVYFFALIIKQLRK</sequence>
<dbReference type="Proteomes" id="UP000267469">
    <property type="component" value="Unassembled WGS sequence"/>
</dbReference>
<name>A0A3N0E816_SINP1</name>
<evidence type="ECO:0000256" key="1">
    <source>
        <dbReference type="ARBA" id="ARBA00004651"/>
    </source>
</evidence>
<dbReference type="PANTHER" id="PTHR30472">
    <property type="entry name" value="FERRIC ENTEROBACTIN TRANSPORT SYSTEM PERMEASE PROTEIN"/>
    <property type="match status" value="1"/>
</dbReference>
<keyword evidence="6 8" id="KW-1133">Transmembrane helix</keyword>
<dbReference type="Gene3D" id="1.10.3470.10">
    <property type="entry name" value="ABC transporter involved in vitamin B12 uptake, BtuC"/>
    <property type="match status" value="1"/>
</dbReference>
<protein>
    <submittedName>
        <fullName evidence="9">Iron ABC transporter permease</fullName>
    </submittedName>
</protein>
<evidence type="ECO:0000313" key="10">
    <source>
        <dbReference type="Proteomes" id="UP000267469"/>
    </source>
</evidence>
<feature type="transmembrane region" description="Helical" evidence="8">
    <location>
        <begin position="99"/>
        <end position="120"/>
    </location>
</feature>
<dbReference type="PANTHER" id="PTHR30472:SF19">
    <property type="entry name" value="PETROBACTIN IMPORT SYSTEM PERMEASE PROTEIN YCLO"/>
    <property type="match status" value="1"/>
</dbReference>
<evidence type="ECO:0000256" key="4">
    <source>
        <dbReference type="ARBA" id="ARBA00022475"/>
    </source>
</evidence>
<feature type="transmembrane region" description="Helical" evidence="8">
    <location>
        <begin position="293"/>
        <end position="311"/>
    </location>
</feature>
<dbReference type="GO" id="GO:0033214">
    <property type="term" value="P:siderophore-iron import into cell"/>
    <property type="evidence" value="ECO:0007669"/>
    <property type="project" value="TreeGrafter"/>
</dbReference>
<evidence type="ECO:0000256" key="7">
    <source>
        <dbReference type="ARBA" id="ARBA00023136"/>
    </source>
</evidence>
<dbReference type="GO" id="GO:0022857">
    <property type="term" value="F:transmembrane transporter activity"/>
    <property type="evidence" value="ECO:0007669"/>
    <property type="project" value="InterPro"/>
</dbReference>
<reference evidence="9 10" key="1">
    <citation type="submission" date="2018-10" db="EMBL/GenBank/DDBJ databases">
        <title>Sinomicrobium pectinilyticum sp. nov., a pectinase-producing bacterium isolated from alkaline and saline soil, and emended description of the genus Sinomicrobium.</title>
        <authorList>
            <person name="Cheng B."/>
            <person name="Li C."/>
            <person name="Lai Q."/>
            <person name="Du M."/>
            <person name="Shao Z."/>
            <person name="Xu P."/>
            <person name="Yang C."/>
        </authorList>
    </citation>
    <scope>NUCLEOTIDE SEQUENCE [LARGE SCALE GENOMIC DNA]</scope>
    <source>
        <strain evidence="9 10">5DNS001</strain>
    </source>
</reference>
<evidence type="ECO:0000256" key="2">
    <source>
        <dbReference type="ARBA" id="ARBA00007935"/>
    </source>
</evidence>
<accession>A0A3N0E816</accession>
<feature type="transmembrane region" description="Helical" evidence="8">
    <location>
        <begin position="172"/>
        <end position="190"/>
    </location>
</feature>
<evidence type="ECO:0000256" key="8">
    <source>
        <dbReference type="SAM" id="Phobius"/>
    </source>
</evidence>
<feature type="transmembrane region" description="Helical" evidence="8">
    <location>
        <begin position="263"/>
        <end position="281"/>
    </location>
</feature>
<dbReference type="GO" id="GO:0005886">
    <property type="term" value="C:plasma membrane"/>
    <property type="evidence" value="ECO:0007669"/>
    <property type="project" value="UniProtKB-SubCell"/>
</dbReference>
<dbReference type="RefSeq" id="WP_123216739.1">
    <property type="nucleotide sequence ID" value="NZ_RJTM01000101.1"/>
</dbReference>
<dbReference type="InterPro" id="IPR000522">
    <property type="entry name" value="ABC_transptr_permease_BtuC"/>
</dbReference>
<evidence type="ECO:0000256" key="5">
    <source>
        <dbReference type="ARBA" id="ARBA00022692"/>
    </source>
</evidence>
<keyword evidence="3" id="KW-0813">Transport</keyword>
<feature type="transmembrane region" description="Helical" evidence="8">
    <location>
        <begin position="127"/>
        <end position="152"/>
    </location>
</feature>
<keyword evidence="7 8" id="KW-0472">Membrane</keyword>
<dbReference type="EMBL" id="RJTM01000101">
    <property type="protein sequence ID" value="RNL83910.1"/>
    <property type="molecule type" value="Genomic_DNA"/>
</dbReference>
<feature type="transmembrane region" description="Helical" evidence="8">
    <location>
        <begin position="39"/>
        <end position="57"/>
    </location>
</feature>
<evidence type="ECO:0000256" key="3">
    <source>
        <dbReference type="ARBA" id="ARBA00022448"/>
    </source>
</evidence>
<dbReference type="AlphaFoldDB" id="A0A3N0E816"/>
<comment type="similarity">
    <text evidence="2">Belongs to the binding-protein-dependent transport system permease family. FecCD subfamily.</text>
</comment>
<evidence type="ECO:0000313" key="9">
    <source>
        <dbReference type="EMBL" id="RNL83910.1"/>
    </source>
</evidence>
<gene>
    <name evidence="9" type="ORF">ED312_14475</name>
</gene>
<keyword evidence="5 8" id="KW-0812">Transmembrane</keyword>
<comment type="caution">
    <text evidence="9">The sequence shown here is derived from an EMBL/GenBank/DDBJ whole genome shotgun (WGS) entry which is preliminary data.</text>
</comment>
<dbReference type="InterPro" id="IPR037294">
    <property type="entry name" value="ABC_BtuC-like"/>
</dbReference>
<dbReference type="OrthoDB" id="9796260at2"/>
<feature type="transmembrane region" description="Helical" evidence="8">
    <location>
        <begin position="222"/>
        <end position="251"/>
    </location>
</feature>